<name>A0A2S5KU93_9PROT</name>
<proteinExistence type="predicted"/>
<dbReference type="InterPro" id="IPR027417">
    <property type="entry name" value="P-loop_NTPase"/>
</dbReference>
<dbReference type="Gene3D" id="3.40.50.300">
    <property type="entry name" value="P-loop containing nucleotide triphosphate hydrolases"/>
    <property type="match status" value="1"/>
</dbReference>
<organism evidence="1 2">
    <name type="scientific">Proteobacteria bacterium 228</name>
    <dbReference type="NCBI Taxonomy" id="2083153"/>
    <lineage>
        <taxon>Bacteria</taxon>
        <taxon>Pseudomonadati</taxon>
        <taxon>Pseudomonadota</taxon>
    </lineage>
</organism>
<accession>A0A2S5KU93</accession>
<evidence type="ECO:0008006" key="3">
    <source>
        <dbReference type="Google" id="ProtNLM"/>
    </source>
</evidence>
<dbReference type="AlphaFoldDB" id="A0A2S5KU93"/>
<evidence type="ECO:0000313" key="2">
    <source>
        <dbReference type="Proteomes" id="UP000238196"/>
    </source>
</evidence>
<sequence length="293" mass="33572">MKKEVLIKDFFGDIQKLKKGMQTKDISELPDINLSDLKNIASFLAYDLSVSALRDKSKKMVWHVAMPKSGSTWLTNVIGSHLQGKGWRVAWPGLPGDRVQEISMGELYRQNLLDEDVFFHHMHSLGSDYNIDFCRDFNVKVLLQIRNIPDALVSLIDHFDNEDVMMPPAVYMNKSIWNGYDQQEKFNFVLNFAAPWFIRFWASWYEVLSKNPMIDRKVIVYDVLLSDKDNVFNEVVEFCDGGGAVAGGFNENVFTRLNKGKAGRGRSLPSFFMERLKELASLYPHVDFSPVGL</sequence>
<dbReference type="SUPFAM" id="SSF52540">
    <property type="entry name" value="P-loop containing nucleoside triphosphate hydrolases"/>
    <property type="match status" value="1"/>
</dbReference>
<dbReference type="OrthoDB" id="7366131at2"/>
<protein>
    <recommendedName>
        <fullName evidence="3">Sulfotransferase domain-containing protein</fullName>
    </recommendedName>
</protein>
<comment type="caution">
    <text evidence="1">The sequence shown here is derived from an EMBL/GenBank/DDBJ whole genome shotgun (WGS) entry which is preliminary data.</text>
</comment>
<evidence type="ECO:0000313" key="1">
    <source>
        <dbReference type="EMBL" id="PPC78431.1"/>
    </source>
</evidence>
<dbReference type="Proteomes" id="UP000238196">
    <property type="component" value="Unassembled WGS sequence"/>
</dbReference>
<gene>
    <name evidence="1" type="ORF">C4K68_05095</name>
</gene>
<reference evidence="1 2" key="1">
    <citation type="submission" date="2018-02" db="EMBL/GenBank/DDBJ databases">
        <title>novel marine gammaproteobacteria from coastal saline agro ecosystem.</title>
        <authorList>
            <person name="Krishnan R."/>
            <person name="Ramesh Kumar N."/>
        </authorList>
    </citation>
    <scope>NUCLEOTIDE SEQUENCE [LARGE SCALE GENOMIC DNA]</scope>
    <source>
        <strain evidence="1 2">228</strain>
    </source>
</reference>
<dbReference type="EMBL" id="PRLP01000015">
    <property type="protein sequence ID" value="PPC78431.1"/>
    <property type="molecule type" value="Genomic_DNA"/>
</dbReference>